<dbReference type="InParanoid" id="T1FPL3"/>
<dbReference type="GO" id="GO:0005730">
    <property type="term" value="C:nucleolus"/>
    <property type="evidence" value="ECO:0000318"/>
    <property type="project" value="GO_Central"/>
</dbReference>
<dbReference type="InterPro" id="IPR046523">
    <property type="entry name" value="UTP20_dom"/>
</dbReference>
<dbReference type="PANTHER" id="PTHR17695:SF11">
    <property type="entry name" value="SMALL SUBUNIT PROCESSOME COMPONENT 20 HOMOLOG"/>
    <property type="match status" value="1"/>
</dbReference>
<feature type="compositionally biased region" description="Acidic residues" evidence="1">
    <location>
        <begin position="882"/>
        <end position="900"/>
    </location>
</feature>
<proteinExistence type="predicted"/>
<dbReference type="GO" id="GO:0032040">
    <property type="term" value="C:small-subunit processome"/>
    <property type="evidence" value="ECO:0000318"/>
    <property type="project" value="GO_Central"/>
</dbReference>
<evidence type="ECO:0000313" key="6">
    <source>
        <dbReference type="EnsemblMetazoa" id="HelroP188063"/>
    </source>
</evidence>
<reference evidence="6" key="3">
    <citation type="submission" date="2015-06" db="UniProtKB">
        <authorList>
            <consortium name="EnsemblMetazoa"/>
        </authorList>
    </citation>
    <scope>IDENTIFICATION</scope>
</reference>
<organism evidence="6 7">
    <name type="scientific">Helobdella robusta</name>
    <name type="common">Californian leech</name>
    <dbReference type="NCBI Taxonomy" id="6412"/>
    <lineage>
        <taxon>Eukaryota</taxon>
        <taxon>Metazoa</taxon>
        <taxon>Spiralia</taxon>
        <taxon>Lophotrochozoa</taxon>
        <taxon>Annelida</taxon>
        <taxon>Clitellata</taxon>
        <taxon>Hirudinea</taxon>
        <taxon>Rhynchobdellida</taxon>
        <taxon>Glossiphoniidae</taxon>
        <taxon>Helobdella</taxon>
    </lineage>
</organism>
<dbReference type="EMBL" id="AMQM01000275">
    <property type="status" value="NOT_ANNOTATED_CDS"/>
    <property type="molecule type" value="Genomic_DNA"/>
</dbReference>
<feature type="compositionally biased region" description="Basic and acidic residues" evidence="1">
    <location>
        <begin position="1906"/>
        <end position="1919"/>
    </location>
</feature>
<evidence type="ECO:0008006" key="8">
    <source>
        <dbReference type="Google" id="ProtNLM"/>
    </source>
</evidence>
<keyword evidence="7" id="KW-1185">Reference proteome</keyword>
<name>T1FPL3_HELRO</name>
<dbReference type="EnsemblMetazoa" id="HelroT188063">
    <property type="protein sequence ID" value="HelroP188063"/>
    <property type="gene ID" value="HelroG188063"/>
</dbReference>
<feature type="compositionally biased region" description="Acidic residues" evidence="1">
    <location>
        <begin position="1929"/>
        <end position="1948"/>
    </location>
</feature>
<dbReference type="InterPro" id="IPR052575">
    <property type="entry name" value="SSU_processome_comp_20"/>
</dbReference>
<accession>T1FPL3</accession>
<evidence type="ECO:0000313" key="5">
    <source>
        <dbReference type="EMBL" id="ESO12980.1"/>
    </source>
</evidence>
<dbReference type="RefSeq" id="XP_009009700.1">
    <property type="nucleotide sequence ID" value="XM_009011452.1"/>
</dbReference>
<dbReference type="Proteomes" id="UP000015101">
    <property type="component" value="Unassembled WGS sequence"/>
</dbReference>
<dbReference type="EMBL" id="KB095811">
    <property type="protein sequence ID" value="ESO12980.1"/>
    <property type="molecule type" value="Genomic_DNA"/>
</dbReference>
<feature type="region of interest" description="Disordered" evidence="1">
    <location>
        <begin position="828"/>
        <end position="904"/>
    </location>
</feature>
<dbReference type="CTD" id="20210760"/>
<dbReference type="OrthoDB" id="360653at2759"/>
<dbReference type="InterPro" id="IPR011989">
    <property type="entry name" value="ARM-like"/>
</dbReference>
<dbReference type="PANTHER" id="PTHR17695">
    <property type="entry name" value="SMALL SUBUNIT PROCESSOME COMPONENT 20 HOMOLOG"/>
    <property type="match status" value="1"/>
</dbReference>
<feature type="compositionally biased region" description="Basic and acidic residues" evidence="1">
    <location>
        <begin position="3050"/>
        <end position="3065"/>
    </location>
</feature>
<evidence type="ECO:0000256" key="1">
    <source>
        <dbReference type="SAM" id="MobiDB-lite"/>
    </source>
</evidence>
<dbReference type="SUPFAM" id="SSF48371">
    <property type="entry name" value="ARM repeat"/>
    <property type="match status" value="3"/>
</dbReference>
<dbReference type="Pfam" id="PF23099">
    <property type="entry name" value="UTP20_C"/>
    <property type="match status" value="1"/>
</dbReference>
<dbReference type="eggNOG" id="KOG1823">
    <property type="taxonomic scope" value="Eukaryota"/>
</dbReference>
<gene>
    <name evidence="6" type="primary">20210760</name>
    <name evidence="5" type="ORF">HELRODRAFT_188063</name>
</gene>
<feature type="compositionally biased region" description="Low complexity" evidence="1">
    <location>
        <begin position="2752"/>
        <end position="2766"/>
    </location>
</feature>
<feature type="region of interest" description="Disordered" evidence="1">
    <location>
        <begin position="1906"/>
        <end position="1948"/>
    </location>
</feature>
<dbReference type="OMA" id="EGLMAMF"/>
<dbReference type="HOGENOM" id="CLU_000327_0_1_1"/>
<reference evidence="5 7" key="2">
    <citation type="journal article" date="2013" name="Nature">
        <title>Insights into bilaterian evolution from three spiralian genomes.</title>
        <authorList>
            <person name="Simakov O."/>
            <person name="Marletaz F."/>
            <person name="Cho S.J."/>
            <person name="Edsinger-Gonzales E."/>
            <person name="Havlak P."/>
            <person name="Hellsten U."/>
            <person name="Kuo D.H."/>
            <person name="Larsson T."/>
            <person name="Lv J."/>
            <person name="Arendt D."/>
            <person name="Savage R."/>
            <person name="Osoegawa K."/>
            <person name="de Jong P."/>
            <person name="Grimwood J."/>
            <person name="Chapman J.A."/>
            <person name="Shapiro H."/>
            <person name="Aerts A."/>
            <person name="Otillar R.P."/>
            <person name="Terry A.Y."/>
            <person name="Boore J.L."/>
            <person name="Grigoriev I.V."/>
            <person name="Lindberg D.R."/>
            <person name="Seaver E.C."/>
            <person name="Weisblat D.A."/>
            <person name="Putnam N.H."/>
            <person name="Rokhsar D.S."/>
        </authorList>
    </citation>
    <scope>NUCLEOTIDE SEQUENCE</scope>
</reference>
<dbReference type="Pfam" id="PF07539">
    <property type="entry name" value="UTP20_N"/>
    <property type="match status" value="1"/>
</dbReference>
<dbReference type="Gene3D" id="1.25.10.10">
    <property type="entry name" value="Leucine-rich Repeat Variant"/>
    <property type="match status" value="1"/>
</dbReference>
<feature type="region of interest" description="Disordered" evidence="1">
    <location>
        <begin position="2752"/>
        <end position="2775"/>
    </location>
</feature>
<evidence type="ECO:0000259" key="3">
    <source>
        <dbReference type="Pfam" id="PF20416"/>
    </source>
</evidence>
<dbReference type="STRING" id="6412.T1FPL3"/>
<feature type="compositionally biased region" description="Acidic residues" evidence="1">
    <location>
        <begin position="839"/>
        <end position="852"/>
    </location>
</feature>
<dbReference type="GeneID" id="20210760"/>
<dbReference type="KEGG" id="hro:HELRODRAFT_188063"/>
<feature type="region of interest" description="Disordered" evidence="1">
    <location>
        <begin position="1600"/>
        <end position="1620"/>
    </location>
</feature>
<feature type="region of interest" description="Disordered" evidence="1">
    <location>
        <begin position="2863"/>
        <end position="2894"/>
    </location>
</feature>
<dbReference type="FunCoup" id="T1FPL3">
    <property type="interactions" value="1401"/>
</dbReference>
<dbReference type="GO" id="GO:0030686">
    <property type="term" value="C:90S preribosome"/>
    <property type="evidence" value="ECO:0000318"/>
    <property type="project" value="GO_Central"/>
</dbReference>
<dbReference type="InterPro" id="IPR016024">
    <property type="entry name" value="ARM-type_fold"/>
</dbReference>
<feature type="domain" description="U3 small nucleolar RNA-associated protein 20" evidence="3">
    <location>
        <begin position="2024"/>
        <end position="2254"/>
    </location>
</feature>
<evidence type="ECO:0000259" key="2">
    <source>
        <dbReference type="Pfam" id="PF07539"/>
    </source>
</evidence>
<protein>
    <recommendedName>
        <fullName evidence="8">Small subunit processome component 20 homolog</fullName>
    </recommendedName>
</protein>
<feature type="compositionally biased region" description="Acidic residues" evidence="1">
    <location>
        <begin position="2867"/>
        <end position="2890"/>
    </location>
</feature>
<reference evidence="7" key="1">
    <citation type="submission" date="2012-12" db="EMBL/GenBank/DDBJ databases">
        <authorList>
            <person name="Hellsten U."/>
            <person name="Grimwood J."/>
            <person name="Chapman J.A."/>
            <person name="Shapiro H."/>
            <person name="Aerts A."/>
            <person name="Otillar R.P."/>
            <person name="Terry A.Y."/>
            <person name="Boore J.L."/>
            <person name="Simakov O."/>
            <person name="Marletaz F."/>
            <person name="Cho S.-J."/>
            <person name="Edsinger-Gonzales E."/>
            <person name="Havlak P."/>
            <person name="Kuo D.-H."/>
            <person name="Larsson T."/>
            <person name="Lv J."/>
            <person name="Arendt D."/>
            <person name="Savage R."/>
            <person name="Osoegawa K."/>
            <person name="de Jong P."/>
            <person name="Lindberg D.R."/>
            <person name="Seaver E.C."/>
            <person name="Weisblat D.A."/>
            <person name="Putnam N.H."/>
            <person name="Grigoriev I.V."/>
            <person name="Rokhsar D.S."/>
        </authorList>
    </citation>
    <scope>NUCLEOTIDE SEQUENCE</scope>
</reference>
<sequence length="3065" mass="349913">MPGIDVVVTGFNCEEIPDCYIQCVVVCVDLTLRADCKHFYFSVNFLQEMRGEVDSLLLVIHNQDTIASCLEKHLQVPNSMAYEPLLDLTVQLSRDLQGDFYKKFFKNFFAIFIKLLNKCHDVEILSKTFTTLSYIFRVLINLFSPLLSTQNYKIYINKFSAEVFSFLIRKHPRVELVVEMMLKKVSRNENLITGTSHLLFEAVKGIKHQFHSSTTQIMTTLLNLLDKKYFCNEIVFDCLKKMWTLMLQHTNQHFVKNIICYPLDKLSSMLQLPERQEEDRNEEQINVDQLTFLLKLLLKFACLRHGQLLNEHAPSIAQAIGRIFQSGGERLKGKFEKVLYDLLSVVLLSDNADVSSFHRPLLLKMAYGHESVNFETISKFSRHIFQLPLFEKDALIQMMKYCNNLFTSSPSKCFQLLSTLIHVKYQEDIHLVGNNVIKWHVRNCKQLHRQFSQFFRFPLDWSDHIFKTIQSVASSLIATIEKAEVVTTATTPLPTTTTAAETTLSPTTPPSATLVSVDATLSSLSITFRDLWTVVLCIPFAIFSESEKQELREGIIVLIEHLIAIASQVDCHRIKRKYMFMVKQAVHSLIQLINTTNTTTDKHFLTYNIFKNFNFSNNMVIGGDFDDDDDVAEEVIGKRETDVGDEVAAADDVDADDDGMQCDEERRDGAANHLVTFLTYLLQLFSEEEFILQSVLECLNELNDLRLLSLKILCKFKQTPSEQLDNETTTVSNVFEVCLQAEETPATLQLFRQKLSYLQKLEFEHVACRLPNNCPITIPLKYLISQLFVNFDPMTKSLSNLIASYATNLKLDEFWSVFGPQIIFAQHQAASSGERDQDAPDDDEDDDDDDETNVGGESKNGIIDNNEDDETKNCINNCNIEKDEDSDEESVVDSDMETDDPTLNTSLTISTSQIKSSKQYFLQLFMKLYKSPCEMRKLDRSNFLTFRQRLWTCMLLFSRTCEARSRIVVPVFFRFLENEYRYNWDNPKYKEESSCQHDGTTKPKVPDRLLVMHLKLFAKFTQPKSLFLGQKLYDLYLELLKQSSLEVQRVAFSCFMTFKPPYLVPYKENFERLLDEKTFKDEIVLFSFESGVSIVKEEHRKDAVPILMRILLGKMRQKLGSDANGRMVGHSRKNIVMTFLASFNQDEVVVLLDLVFDGFMFIADDDVDTNVSDIMSGKLNVAVPLKKIQSALTSVEMIFKKLGNKLDDYLNKIFNILVCVGAFCNKKLNIDKRSELNPKIVNMLKNIRSTVTSLIIEFFELFESFNFRVSDVEALFTSLIWPQLDKLPQDSLMNPSSLMKIFLCWSQNSRYHCFFIKLKPRVVLDSSLVQSSPPSSTASTTPTSSASPSSPMSLMLQLLNQPNVDSSVSNMILKIIDNLLTISCSFEENDDDDDDDDDCCMIHKGLPIVPGEVVELTAASPNESISFGESIVVHFCSQILAYIDRRLKSGSMKSKNKKQNVPSLELSILSKLSQYVREGEESEKVVQQLMAMMSMRVCRVSNESEYEMLLSIKHLLRNQMSPVKPLVKSLATLFSTSSSIQSRNTLCDILKVLSEKLPSLKVVTDIVYKMNAQDAKRLDEPDFSMRMEAYLDATKYLTSKKHHPSNNNSSSDNRQNVVGDHHVDDGVIDGSIDVIEAMDVHDDEDEKFDDMLILLYNCLYFVSTSADRALRDKSMACIEEIIQLSSAHQAYHVIISRHLLPAIKKNLKLALEVHRHCYVQLLAHVVQHFKTSAQIQSLVALRDFEDEEKDFFLNIIHFQTHRRGKALRKLSQYLKSLAAEQQQLQQQQSSSSNTESKPPISSKTLHSYILPIILSYLKDQLYAKDSDLLDASVEALGSVVRFLPWEEYYGVLRHYLKVLDKAPPNQKLIVRLIVSVLDNFHFNLSKSQFSFQSFKGDSNLKEVEKISQSEENTKAKVDGENIPSPVSVADDDDNDDDDDGNEQVDDEMDVDAIDMAAVDANERDAQLMTETEDKYKGWLLCEPTKATHIHMTLMNHVMPKLHKCLTHKAKSDDQHRLAQAGKYAEDEEILRVPVALAMVKLLQGLPKGSLERNIHSIIVKLCFFLGSRAEDIRNMSRDTLKKVLMSLGPSFALLIFKEMKSHLHRGFQLHVLCFSIWSLLNEMNNQCREDKKEGRKEFLHPGDLDPCIPLLNEVFHKELFGDVSEEKEVEAISQKLFEAKTTKSFDAYKLLSIHIGIESLPKIVMPLKDVLREARSHKVVNKVTEALTKISQGILENRSLANHMDFMLSFIYSLTSESLDNFFSSKQIKIKFFTVYIDVTSTIKSDESKYVKPDVRLQPESCLILPAQPARGGSKPKSDAKANLHVLIEFALNLLHLFLKHSHIDGKEQFHLESIDPFVGVLLKSLSSKHTKVCTATLKCLTWLLRLPLPSLHPNMNTIVNQLFIIFKNFASVVGAGKNEHSEMADWCFKVIRVVVQFVSYHNITQEQLHVLLSYAEQDLHDYSKHATAFPLLHAILCRKLDSKELGSIMETVEEMMIKSDATDVQSKCRKVLMTYLLDYPLNMKTMEQHMKFFTKQLQYEYESGRLAAVEMIISIITVFPMSLLSEHASLMFIQLAQARLNDESSKCISLVSDAIKLLIQKINNEVGGKLRNIAMEWLKSSKKNVLMLSSIMLSLFVEVEKTNFRRHLDTLLPTLKQLTDPQLFREGLLTEVEQVTTDRLLYHYLDLFLNIWNHCDVVKDSKYHIHMNPLWANVERHLKYEYEPVRLKASQLFNHLLTSLSPDDVAKSLSSSSSSSSSSTSSSSSKNKKQLKQKSDKNLDQHFLYTFSEEKLCSLMKTFCYQLASPIISLELATLVTGNLLSVAQIVIRFNGAVDVGLDDVNKNAKKTGDKKCLRKIRNKRKNNDESDVDNDEIELNEDEDGDEDEDDGDMKVASDDKLKNRLSLTWLIRKVCREVQAEVINNRQCSVKRNAIFVWLGALCKELGAEKMQHHLPLVLKPLIRQALDNSEDADPALKVLCQEVLDLIEGICGAEMYTRAYATVHNQISAKKSSVKAAKVLQAATNPEIFAKRKMKKNITKKEAKKRKIKEMKPGSRPTIEKRFLN</sequence>
<evidence type="ECO:0000313" key="7">
    <source>
        <dbReference type="Proteomes" id="UP000015101"/>
    </source>
</evidence>
<dbReference type="InterPro" id="IPR057525">
    <property type="entry name" value="UTP20_C"/>
</dbReference>
<feature type="region of interest" description="Disordered" evidence="1">
    <location>
        <begin position="3039"/>
        <end position="3065"/>
    </location>
</feature>
<feature type="domain" description="U3 small nucleolar RNA-associated protein 20 N-terminal" evidence="2">
    <location>
        <begin position="1010"/>
        <end position="1596"/>
    </location>
</feature>
<feature type="compositionally biased region" description="Basic residues" evidence="1">
    <location>
        <begin position="3039"/>
        <end position="3049"/>
    </location>
</feature>
<evidence type="ECO:0000259" key="4">
    <source>
        <dbReference type="Pfam" id="PF23099"/>
    </source>
</evidence>
<dbReference type="InterPro" id="IPR011430">
    <property type="entry name" value="UTP20_N"/>
</dbReference>
<feature type="domain" description="U3 small nucleolar RNA-associated protein 20 C-terminal" evidence="4">
    <location>
        <begin position="2903"/>
        <end position="3049"/>
    </location>
</feature>
<dbReference type="Pfam" id="PF20416">
    <property type="entry name" value="UTP20"/>
    <property type="match status" value="1"/>
</dbReference>